<dbReference type="EMBL" id="WISZ01000004">
    <property type="protein sequence ID" value="MQX06800.1"/>
    <property type="molecule type" value="Genomic_DNA"/>
</dbReference>
<organism evidence="1 2">
    <name type="scientific">Rhizobium fredii</name>
    <name type="common">Sinorhizobium fredii</name>
    <dbReference type="NCBI Taxonomy" id="380"/>
    <lineage>
        <taxon>Bacteria</taxon>
        <taxon>Pseudomonadati</taxon>
        <taxon>Pseudomonadota</taxon>
        <taxon>Alphaproteobacteria</taxon>
        <taxon>Hyphomicrobiales</taxon>
        <taxon>Rhizobiaceae</taxon>
        <taxon>Sinorhizobium/Ensifer group</taxon>
        <taxon>Sinorhizobium</taxon>
    </lineage>
</organism>
<sequence length="208" mass="23159">MTMTRGIKVEIGDGWATIVLNLIVVGSAYPEHWNFRFHRAWRACGRMRIHVTTGSDDLESVNATTALSEIAWHRSGMTCEVCGRGGCLRLGKRYALTLCRDHEHLVGERHPDDGRIRDPWARHAGASVLPNGYDDPAAMKDELVRMWSRGEADMHDVQEILQMSRASLMSSAIEAGYGLNLDGDENDDEKGVEFARLIAAAQDDGTRH</sequence>
<dbReference type="RefSeq" id="WP_153451198.1">
    <property type="nucleotide sequence ID" value="NZ_BSPA01000002.1"/>
</dbReference>
<name>A0A844A5I2_RHIFR</name>
<dbReference type="Proteomes" id="UP000466694">
    <property type="component" value="Unassembled WGS sequence"/>
</dbReference>
<evidence type="ECO:0000313" key="2">
    <source>
        <dbReference type="Proteomes" id="UP000466694"/>
    </source>
</evidence>
<accession>A0A844A5I2</accession>
<gene>
    <name evidence="1" type="ORF">GHK48_00210</name>
</gene>
<dbReference type="AlphaFoldDB" id="A0A844A5I2"/>
<comment type="caution">
    <text evidence="1">The sequence shown here is derived from an EMBL/GenBank/DDBJ whole genome shotgun (WGS) entry which is preliminary data.</text>
</comment>
<proteinExistence type="predicted"/>
<reference evidence="1 2" key="1">
    <citation type="journal article" date="2013" name="Genome Biol.">
        <title>Comparative genomics of the core and accessory genomes of 48 Sinorhizobium strains comprising five genospecies.</title>
        <authorList>
            <person name="Sugawara M."/>
            <person name="Epstein B."/>
            <person name="Badgley B.D."/>
            <person name="Unno T."/>
            <person name="Xu L."/>
            <person name="Reese J."/>
            <person name="Gyaneshwar P."/>
            <person name="Denny R."/>
            <person name="Mudge J."/>
            <person name="Bharti A.K."/>
            <person name="Farmer A.D."/>
            <person name="May G.D."/>
            <person name="Woodward J.E."/>
            <person name="Medigue C."/>
            <person name="Vallenet D."/>
            <person name="Lajus A."/>
            <person name="Rouy Z."/>
            <person name="Martinez-Vaz B."/>
            <person name="Tiffin P."/>
            <person name="Young N.D."/>
            <person name="Sadowsky M.J."/>
        </authorList>
    </citation>
    <scope>NUCLEOTIDE SEQUENCE [LARGE SCALE GENOMIC DNA]</scope>
    <source>
        <strain evidence="1 2">USDA205</strain>
    </source>
</reference>
<evidence type="ECO:0000313" key="1">
    <source>
        <dbReference type="EMBL" id="MQX06800.1"/>
    </source>
</evidence>
<protein>
    <submittedName>
        <fullName evidence="1">Uncharacterized protein</fullName>
    </submittedName>
</protein>